<comment type="similarity">
    <text evidence="4">Belongs to the glucosamine/galactosamine-6-phosphate isomerase family. NagB subfamily.</text>
</comment>
<evidence type="ECO:0000256" key="1">
    <source>
        <dbReference type="ARBA" id="ARBA00000644"/>
    </source>
</evidence>
<comment type="function">
    <text evidence="4">Catalyzes the reversible isomerization-deamination of glucosamine 6-phosphate (GlcN6P) to form fructose 6-phosphate (Fru6P) and ammonium ion.</text>
</comment>
<organism evidence="6 7">
    <name type="scientific">Spiroplasma tabanidicola</name>
    <dbReference type="NCBI Taxonomy" id="324079"/>
    <lineage>
        <taxon>Bacteria</taxon>
        <taxon>Bacillati</taxon>
        <taxon>Mycoplasmatota</taxon>
        <taxon>Mollicutes</taxon>
        <taxon>Entomoplasmatales</taxon>
        <taxon>Spiroplasmataceae</taxon>
        <taxon>Spiroplasma</taxon>
    </lineage>
</organism>
<dbReference type="GO" id="GO:0006043">
    <property type="term" value="P:glucosamine catabolic process"/>
    <property type="evidence" value="ECO:0007669"/>
    <property type="project" value="TreeGrafter"/>
</dbReference>
<sequence>MNVIIVKNDTQIGQKTGDLILNKVKANKSAVLGLATGSSPISTYKYIIEKTKAENIDWSNIKTFNLDEYKGLEPTHEHSYRFFMNDNLFNHINIDKNNTYVPSGAIKSNQEAGEYDKEIEKAGGIDLQLLGIGTNGHIGFNEPGTSFDSITSIVNLTDETIEMNSRFFANKSDVPTQAISMGLKSIMNAKEIVLIAMGKNKAEAIYHLVEGEVGTQWPCSILQNHSNVTIVVDEQAASLLKK</sequence>
<proteinExistence type="inferred from homology"/>
<dbReference type="HAMAP" id="MF_01241">
    <property type="entry name" value="GlcN6P_deamin"/>
    <property type="match status" value="1"/>
</dbReference>
<dbReference type="PROSITE" id="PS01161">
    <property type="entry name" value="GLC_GALNAC_ISOMERASE"/>
    <property type="match status" value="1"/>
</dbReference>
<dbReference type="GO" id="GO:0005975">
    <property type="term" value="P:carbohydrate metabolic process"/>
    <property type="evidence" value="ECO:0007669"/>
    <property type="project" value="InterPro"/>
</dbReference>
<dbReference type="GO" id="GO:0042802">
    <property type="term" value="F:identical protein binding"/>
    <property type="evidence" value="ECO:0007669"/>
    <property type="project" value="TreeGrafter"/>
</dbReference>
<dbReference type="GO" id="GO:0004342">
    <property type="term" value="F:glucosamine-6-phosphate deaminase activity"/>
    <property type="evidence" value="ECO:0007669"/>
    <property type="project" value="UniProtKB-UniRule"/>
</dbReference>
<dbReference type="InterPro" id="IPR037171">
    <property type="entry name" value="NagB/RpiA_transferase-like"/>
</dbReference>
<evidence type="ECO:0000256" key="2">
    <source>
        <dbReference type="ARBA" id="ARBA00022801"/>
    </source>
</evidence>
<dbReference type="NCBIfam" id="TIGR00502">
    <property type="entry name" value="nagB"/>
    <property type="match status" value="1"/>
</dbReference>
<dbReference type="FunFam" id="3.40.50.1360:FF:000003">
    <property type="entry name" value="Glucosamine-6-phosphate deaminase"/>
    <property type="match status" value="1"/>
</dbReference>
<dbReference type="PANTHER" id="PTHR11280">
    <property type="entry name" value="GLUCOSAMINE-6-PHOSPHATE ISOMERASE"/>
    <property type="match status" value="1"/>
</dbReference>
<dbReference type="EMBL" id="CP046276">
    <property type="protein sequence ID" value="QGS51613.1"/>
    <property type="molecule type" value="Genomic_DNA"/>
</dbReference>
<dbReference type="EC" id="3.5.99.6" evidence="4"/>
<dbReference type="InterPro" id="IPR006148">
    <property type="entry name" value="Glc/Gal-6P_isomerase"/>
</dbReference>
<keyword evidence="7" id="KW-1185">Reference proteome</keyword>
<feature type="active site" description="For ring-opening step" evidence="4">
    <location>
        <position position="142"/>
    </location>
</feature>
<keyword evidence="2 4" id="KW-0378">Hydrolase</keyword>
<gene>
    <name evidence="4 6" type="primary">nagB</name>
    <name evidence="6" type="ORF">STABA_v1c02460</name>
</gene>
<dbReference type="InterPro" id="IPR018321">
    <property type="entry name" value="Glucosamine6P_isomerase_CS"/>
</dbReference>
<dbReference type="OrthoDB" id="9791139at2"/>
<comment type="caution">
    <text evidence="4">Lacks conserved residue(s) required for the propagation of feature annotation.</text>
</comment>
<evidence type="ECO:0000259" key="5">
    <source>
        <dbReference type="Pfam" id="PF01182"/>
    </source>
</evidence>
<feature type="active site" description="Proton acceptor; for enolization step" evidence="4">
    <location>
        <position position="67"/>
    </location>
</feature>
<protein>
    <recommendedName>
        <fullName evidence="4">Glucosamine-6-phosphate deaminase</fullName>
        <ecNumber evidence="4">3.5.99.6</ecNumber>
    </recommendedName>
    <alternativeName>
        <fullName evidence="4">GlcN6P deaminase</fullName>
        <shortName evidence="4">GNPDA</shortName>
    </alternativeName>
    <alternativeName>
        <fullName evidence="4">Glucosamine-6-phosphate isomerase</fullName>
    </alternativeName>
</protein>
<evidence type="ECO:0000313" key="6">
    <source>
        <dbReference type="EMBL" id="QGS51613.1"/>
    </source>
</evidence>
<dbReference type="PANTHER" id="PTHR11280:SF5">
    <property type="entry name" value="GLUCOSAMINE-6-PHOSPHATE ISOMERASE"/>
    <property type="match status" value="1"/>
</dbReference>
<evidence type="ECO:0000313" key="7">
    <source>
        <dbReference type="Proteomes" id="UP000424468"/>
    </source>
</evidence>
<feature type="domain" description="Glucosamine/galactosamine-6-phosphate isomerase" evidence="5">
    <location>
        <begin position="18"/>
        <end position="228"/>
    </location>
</feature>
<dbReference type="Pfam" id="PF01182">
    <property type="entry name" value="Glucosamine_iso"/>
    <property type="match status" value="1"/>
</dbReference>
<comment type="catalytic activity">
    <reaction evidence="1 4">
        <text>alpha-D-glucosamine 6-phosphate + H2O = beta-D-fructose 6-phosphate + NH4(+)</text>
        <dbReference type="Rhea" id="RHEA:12172"/>
        <dbReference type="ChEBI" id="CHEBI:15377"/>
        <dbReference type="ChEBI" id="CHEBI:28938"/>
        <dbReference type="ChEBI" id="CHEBI:57634"/>
        <dbReference type="ChEBI" id="CHEBI:75989"/>
        <dbReference type="EC" id="3.5.99.6"/>
    </reaction>
</comment>
<dbReference type="CDD" id="cd01399">
    <property type="entry name" value="GlcN6P_deaminase"/>
    <property type="match status" value="1"/>
</dbReference>
<name>A0A6I6CHT5_9MOLU</name>
<keyword evidence="3 4" id="KW-0119">Carbohydrate metabolism</keyword>
<dbReference type="AlphaFoldDB" id="A0A6I6CHT5"/>
<dbReference type="KEGG" id="stab:STABA_v1c02460"/>
<dbReference type="GO" id="GO:0006046">
    <property type="term" value="P:N-acetylglucosamine catabolic process"/>
    <property type="evidence" value="ECO:0007669"/>
    <property type="project" value="UniProtKB-UniRule"/>
</dbReference>
<reference evidence="6 7" key="1">
    <citation type="submission" date="2019-11" db="EMBL/GenBank/DDBJ databases">
        <title>Complete genome sequence of Spiroplasma tabanidicola TAUS-1 (DSM 22603).</title>
        <authorList>
            <person name="Huang C.-T."/>
            <person name="Lin Y.-C."/>
            <person name="Kuo C.-H."/>
        </authorList>
    </citation>
    <scope>NUCLEOTIDE SEQUENCE [LARGE SCALE GENOMIC DNA]</scope>
    <source>
        <strain evidence="6 7">TAUS-1</strain>
    </source>
</reference>
<dbReference type="GO" id="GO:0019262">
    <property type="term" value="P:N-acetylneuraminate catabolic process"/>
    <property type="evidence" value="ECO:0007669"/>
    <property type="project" value="UniProtKB-UniRule"/>
</dbReference>
<feature type="active site" description="For ring-opening step" evidence="4">
    <location>
        <position position="135"/>
    </location>
</feature>
<comment type="pathway">
    <text evidence="4">Amino-sugar metabolism; N-acetylneuraminate degradation; D-fructose 6-phosphate from N-acetylneuraminate: step 5/5.</text>
</comment>
<dbReference type="UniPathway" id="UPA00629">
    <property type="reaction ID" value="UER00684"/>
</dbReference>
<accession>A0A6I6CHT5</accession>
<evidence type="ECO:0000256" key="4">
    <source>
        <dbReference type="HAMAP-Rule" id="MF_01241"/>
    </source>
</evidence>
<dbReference type="Proteomes" id="UP000424468">
    <property type="component" value="Chromosome"/>
</dbReference>
<evidence type="ECO:0000256" key="3">
    <source>
        <dbReference type="ARBA" id="ARBA00023277"/>
    </source>
</evidence>
<dbReference type="RefSeq" id="WP_156005758.1">
    <property type="nucleotide sequence ID" value="NZ_CP046276.1"/>
</dbReference>
<feature type="active site" description="Proton acceptor; for ring-opening step" evidence="4">
    <location>
        <position position="137"/>
    </location>
</feature>
<dbReference type="InterPro" id="IPR004547">
    <property type="entry name" value="Glucosamine6P_isomerase"/>
</dbReference>
<dbReference type="Gene3D" id="3.40.50.1360">
    <property type="match status" value="1"/>
</dbReference>
<dbReference type="GO" id="GO:0005737">
    <property type="term" value="C:cytoplasm"/>
    <property type="evidence" value="ECO:0007669"/>
    <property type="project" value="TreeGrafter"/>
</dbReference>
<dbReference type="SUPFAM" id="SSF100950">
    <property type="entry name" value="NagB/RpiA/CoA transferase-like"/>
    <property type="match status" value="1"/>
</dbReference>